<dbReference type="Gene3D" id="1.20.210.10">
    <property type="entry name" value="Cytochrome c oxidase-like, subunit I domain"/>
    <property type="match status" value="1"/>
</dbReference>
<sequence>MKKFKAYYLLFLTSVIFFVISFLVHYKMTFDINIYDTYYVISEVDFYIMNSFFTMMIGLLYFIFEKFKIILFSVLSKVHIFGTIFLFFLIIYFNYYNLLEYQSSEFLFDKPDYNKYIIISILVLISLQLLFIINIFVSLIKKMKTFRSSK</sequence>
<keyword evidence="1" id="KW-1133">Transmembrane helix</keyword>
<keyword evidence="1" id="KW-0812">Transmembrane</keyword>
<proteinExistence type="predicted"/>
<dbReference type="EMBL" id="BAABCS010000005">
    <property type="protein sequence ID" value="GAA4044429.1"/>
    <property type="molecule type" value="Genomic_DNA"/>
</dbReference>
<organism evidence="2 3">
    <name type="scientific">Flavobacterium chungnamense</name>
    <dbReference type="NCBI Taxonomy" id="706182"/>
    <lineage>
        <taxon>Bacteria</taxon>
        <taxon>Pseudomonadati</taxon>
        <taxon>Bacteroidota</taxon>
        <taxon>Flavobacteriia</taxon>
        <taxon>Flavobacteriales</taxon>
        <taxon>Flavobacteriaceae</taxon>
        <taxon>Flavobacterium</taxon>
    </lineage>
</organism>
<evidence type="ECO:0000313" key="3">
    <source>
        <dbReference type="Proteomes" id="UP001500426"/>
    </source>
</evidence>
<feature type="transmembrane region" description="Helical" evidence="1">
    <location>
        <begin position="71"/>
        <end position="96"/>
    </location>
</feature>
<keyword evidence="3" id="KW-1185">Reference proteome</keyword>
<keyword evidence="1" id="KW-0472">Membrane</keyword>
<feature type="transmembrane region" description="Helical" evidence="1">
    <location>
        <begin position="7"/>
        <end position="26"/>
    </location>
</feature>
<evidence type="ECO:0000256" key="1">
    <source>
        <dbReference type="SAM" id="Phobius"/>
    </source>
</evidence>
<name>A0ABP7UIL5_9FLAO</name>
<feature type="transmembrane region" description="Helical" evidence="1">
    <location>
        <begin position="46"/>
        <end position="64"/>
    </location>
</feature>
<dbReference type="Proteomes" id="UP001500426">
    <property type="component" value="Unassembled WGS sequence"/>
</dbReference>
<comment type="caution">
    <text evidence="2">The sequence shown here is derived from an EMBL/GenBank/DDBJ whole genome shotgun (WGS) entry which is preliminary data.</text>
</comment>
<dbReference type="InterPro" id="IPR036927">
    <property type="entry name" value="Cyt_c_oxase-like_su1_sf"/>
</dbReference>
<gene>
    <name evidence="2" type="ORF">GCM10022388_07090</name>
</gene>
<feature type="transmembrane region" description="Helical" evidence="1">
    <location>
        <begin position="116"/>
        <end position="140"/>
    </location>
</feature>
<protein>
    <submittedName>
        <fullName evidence="2">Uncharacterized protein</fullName>
    </submittedName>
</protein>
<reference evidence="3" key="1">
    <citation type="journal article" date="2019" name="Int. J. Syst. Evol. Microbiol.">
        <title>The Global Catalogue of Microorganisms (GCM) 10K type strain sequencing project: providing services to taxonomists for standard genome sequencing and annotation.</title>
        <authorList>
            <consortium name="The Broad Institute Genomics Platform"/>
            <consortium name="The Broad Institute Genome Sequencing Center for Infectious Disease"/>
            <person name="Wu L."/>
            <person name="Ma J."/>
        </authorList>
    </citation>
    <scope>NUCLEOTIDE SEQUENCE [LARGE SCALE GENOMIC DNA]</scope>
    <source>
        <strain evidence="3">JCM 17068</strain>
    </source>
</reference>
<accession>A0ABP7UIL5</accession>
<evidence type="ECO:0000313" key="2">
    <source>
        <dbReference type="EMBL" id="GAA4044429.1"/>
    </source>
</evidence>